<dbReference type="InterPro" id="IPR029063">
    <property type="entry name" value="SAM-dependent_MTases_sf"/>
</dbReference>
<dbReference type="CDD" id="cd02440">
    <property type="entry name" value="AdoMet_MTases"/>
    <property type="match status" value="1"/>
</dbReference>
<dbReference type="KEGG" id="nfa:PNF1_1090"/>
<accession>Q5YMF7</accession>
<dbReference type="SUPFAM" id="SSF53335">
    <property type="entry name" value="S-adenosyl-L-methionine-dependent methyltransferases"/>
    <property type="match status" value="1"/>
</dbReference>
<feature type="region of interest" description="Disordered" evidence="3">
    <location>
        <begin position="197"/>
        <end position="217"/>
    </location>
</feature>
<evidence type="ECO:0000256" key="2">
    <source>
        <dbReference type="ARBA" id="ARBA00022679"/>
    </source>
</evidence>
<proteinExistence type="predicted"/>
<feature type="domain" description="Methyltransferase" evidence="4">
    <location>
        <begin position="75"/>
        <end position="166"/>
    </location>
</feature>
<dbReference type="GO" id="GO:0032259">
    <property type="term" value="P:methylation"/>
    <property type="evidence" value="ECO:0007669"/>
    <property type="project" value="UniProtKB-KW"/>
</dbReference>
<dbReference type="GO" id="GO:0008168">
    <property type="term" value="F:methyltransferase activity"/>
    <property type="evidence" value="ECO:0007669"/>
    <property type="project" value="UniProtKB-KW"/>
</dbReference>
<sequence length="306" mass="33890">MNEPSNPAASHRESKEREPDMTKTPSTPPSWPMRPGYREDLFRGAAEYYSRYRPAYPQPLLDDLINRVGEGGVLVDLACGTGEIAIPLHTRFGHVYAVDLEPDMIEVGRAKAEQAGAINISWSTGKAEDLVIDEPAAQLVTIGNAFHRLDRPLIAERVRQWLAPGGCLAILGSSTPWSGTEPWQAVAVDVVARWSGEPGRPASAAPAPAESNTPARRTHEDVLREAGYVDVAEHQFPTPHTWTMDEFLGFLWSTSYTARIRQDPTLAERFETDLRAQLLECEPSGQLRESIAHYYILGRNPEPALK</sequence>
<dbReference type="Proteomes" id="UP000006820">
    <property type="component" value="Plasmid pNF1"/>
</dbReference>
<feature type="region of interest" description="Disordered" evidence="3">
    <location>
        <begin position="1"/>
        <end position="35"/>
    </location>
</feature>
<keyword evidence="5" id="KW-0614">Plasmid</keyword>
<protein>
    <submittedName>
        <fullName evidence="5">Putative methyltransferase</fullName>
    </submittedName>
</protein>
<keyword evidence="6" id="KW-1185">Reference proteome</keyword>
<evidence type="ECO:0000259" key="4">
    <source>
        <dbReference type="Pfam" id="PF13649"/>
    </source>
</evidence>
<dbReference type="AlphaFoldDB" id="Q5YMF7"/>
<keyword evidence="2 5" id="KW-0808">Transferase</keyword>
<dbReference type="Pfam" id="PF13649">
    <property type="entry name" value="Methyltransf_25"/>
    <property type="match status" value="1"/>
</dbReference>
<dbReference type="PANTHER" id="PTHR44942">
    <property type="entry name" value="METHYLTRANSF_11 DOMAIN-CONTAINING PROTEIN"/>
    <property type="match status" value="1"/>
</dbReference>
<evidence type="ECO:0000256" key="3">
    <source>
        <dbReference type="SAM" id="MobiDB-lite"/>
    </source>
</evidence>
<gene>
    <name evidence="5" type="ordered locus">PNF1_1090</name>
</gene>
<reference evidence="5 6" key="1">
    <citation type="journal article" date="2004" name="Proc. Natl. Acad. Sci. U.S.A.">
        <title>The complete genomic sequence of Nocardia farcinica IFM 10152.</title>
        <authorList>
            <person name="Ishikawa J."/>
            <person name="Yamashita A."/>
            <person name="Mikami Y."/>
            <person name="Hoshino Y."/>
            <person name="Kurita H."/>
            <person name="Hotta K."/>
            <person name="Shiba T."/>
            <person name="Hattori M."/>
        </authorList>
    </citation>
    <scope>NUCLEOTIDE SEQUENCE [LARGE SCALE GENOMIC DNA]</scope>
    <source>
        <strain evidence="5 6">IFM 10152</strain>
        <plasmid evidence="6">Plasmid pNF1</plasmid>
    </source>
</reference>
<evidence type="ECO:0000313" key="5">
    <source>
        <dbReference type="EMBL" id="BAD60634.1"/>
    </source>
</evidence>
<geneLocation type="plasmid" evidence="5 6">
    <name>pNF1</name>
</geneLocation>
<dbReference type="InterPro" id="IPR051052">
    <property type="entry name" value="Diverse_substrate_MTase"/>
</dbReference>
<dbReference type="HOGENOM" id="CLU_080966_0_0_11"/>
<organism evidence="5 6">
    <name type="scientific">Nocardia farcinica (strain IFM 10152)</name>
    <dbReference type="NCBI Taxonomy" id="247156"/>
    <lineage>
        <taxon>Bacteria</taxon>
        <taxon>Bacillati</taxon>
        <taxon>Actinomycetota</taxon>
        <taxon>Actinomycetes</taxon>
        <taxon>Mycobacteriales</taxon>
        <taxon>Nocardiaceae</taxon>
        <taxon>Nocardia</taxon>
    </lineage>
</organism>
<feature type="compositionally biased region" description="Basic and acidic residues" evidence="3">
    <location>
        <begin position="10"/>
        <end position="21"/>
    </location>
</feature>
<evidence type="ECO:0000313" key="6">
    <source>
        <dbReference type="Proteomes" id="UP000006820"/>
    </source>
</evidence>
<feature type="compositionally biased region" description="Low complexity" evidence="3">
    <location>
        <begin position="197"/>
        <end position="215"/>
    </location>
</feature>
<name>Q5YMF7_NOCFA</name>
<dbReference type="EMBL" id="AP006619">
    <property type="protein sequence ID" value="BAD60634.1"/>
    <property type="molecule type" value="Genomic_DNA"/>
</dbReference>
<evidence type="ECO:0000256" key="1">
    <source>
        <dbReference type="ARBA" id="ARBA00022603"/>
    </source>
</evidence>
<dbReference type="InterPro" id="IPR041698">
    <property type="entry name" value="Methyltransf_25"/>
</dbReference>
<dbReference type="Gene3D" id="3.40.50.150">
    <property type="entry name" value="Vaccinia Virus protein VP39"/>
    <property type="match status" value="1"/>
</dbReference>
<dbReference type="eggNOG" id="COG0500">
    <property type="taxonomic scope" value="Bacteria"/>
</dbReference>
<keyword evidence="1 5" id="KW-0489">Methyltransferase</keyword>
<dbReference type="PANTHER" id="PTHR44942:SF4">
    <property type="entry name" value="METHYLTRANSFERASE TYPE 11 DOMAIN-CONTAINING PROTEIN"/>
    <property type="match status" value="1"/>
</dbReference>